<dbReference type="AlphaFoldDB" id="A0AAV8RER4"/>
<dbReference type="InterPro" id="IPR051582">
    <property type="entry name" value="LRR_extensin-like_regulator"/>
</dbReference>
<keyword evidence="7" id="KW-0325">Glycoprotein</keyword>
<evidence type="ECO:0000256" key="7">
    <source>
        <dbReference type="ARBA" id="ARBA00023180"/>
    </source>
</evidence>
<gene>
    <name evidence="13" type="ORF">OPV22_015893</name>
</gene>
<keyword evidence="3" id="KW-0964">Secreted</keyword>
<keyword evidence="5 11" id="KW-0732">Signal</keyword>
<evidence type="ECO:0000256" key="4">
    <source>
        <dbReference type="ARBA" id="ARBA00022614"/>
    </source>
</evidence>
<keyword evidence="6" id="KW-0677">Repeat</keyword>
<dbReference type="PROSITE" id="PS51257">
    <property type="entry name" value="PROKAR_LIPOPROTEIN"/>
    <property type="match status" value="1"/>
</dbReference>
<protein>
    <recommendedName>
        <fullName evidence="10">Cell wall hydroxyproline-rich glycoprotein</fullName>
    </recommendedName>
</protein>
<dbReference type="InterPro" id="IPR013210">
    <property type="entry name" value="LRR_N_plant-typ"/>
</dbReference>
<reference evidence="13 14" key="1">
    <citation type="submission" date="2022-12" db="EMBL/GenBank/DDBJ databases">
        <title>Chromosome-scale assembly of the Ensete ventricosum genome.</title>
        <authorList>
            <person name="Dussert Y."/>
            <person name="Stocks J."/>
            <person name="Wendawek A."/>
            <person name="Woldeyes F."/>
            <person name="Nichols R.A."/>
            <person name="Borrell J.S."/>
        </authorList>
    </citation>
    <scope>NUCLEOTIDE SEQUENCE [LARGE SCALE GENOMIC DNA]</scope>
    <source>
        <strain evidence="14">cv. Maze</strain>
        <tissue evidence="13">Seeds</tissue>
    </source>
</reference>
<proteinExistence type="predicted"/>
<dbReference type="Pfam" id="PF00560">
    <property type="entry name" value="LRR_1"/>
    <property type="match status" value="1"/>
</dbReference>
<dbReference type="InterPro" id="IPR001611">
    <property type="entry name" value="Leu-rich_rpt"/>
</dbReference>
<dbReference type="PANTHER" id="PTHR32093">
    <property type="entry name" value="LEUCINE-RICH REPEAT EXTENSIN-LIKE PROTEIN 3-RELATED"/>
    <property type="match status" value="1"/>
</dbReference>
<dbReference type="Proteomes" id="UP001222027">
    <property type="component" value="Unassembled WGS sequence"/>
</dbReference>
<dbReference type="InterPro" id="IPR032675">
    <property type="entry name" value="LRR_dom_sf"/>
</dbReference>
<keyword evidence="14" id="KW-1185">Reference proteome</keyword>
<evidence type="ECO:0000256" key="8">
    <source>
        <dbReference type="ARBA" id="ARBA00023278"/>
    </source>
</evidence>
<sequence>MRKHGEADPLSFLLLSLLLILLPFVSSCSGSHAHMPRLRRLVQEDHDADDSSFPNSRLRDAYIALQAWKLAILSDPMNLTGNWVGPAVCNYTGVFCSPLPSDPSLTVVAGVDLNHGDLAGYLPHQLGLLPDLALLHINSNRFCGTLPRSLRRLALLHELDVSNNRLAGPFPDVVLRLPSLRYLDLRINEFEGAVPPELFDRDLDAIFLNHNRFAFDIPDNLGNSPVSVVVLANNRFHGCLPASLANMSRTLNEIILMNNGLSSCFPPEIGLLRSLTVLDVSFNRLVGPLPNVGGMLSLEQLDVAHNLLSGGIPASICGLPRLKNFTYSYNFFTGEPPQCFAVQTFDDRHNCLADRPKQRSERQSVTSSTFSATAVASSTPSATAVATSTFSAAAVASSTVASPSTSVTASTFCTTAAVLYTISVTAVASLLRTISVASRLLQSAPSPAPSPLYDEPLPAIVGISYTSPPPPVF</sequence>
<dbReference type="FunFam" id="3.80.10.10:FF:000224">
    <property type="entry name" value="Leucine-rich repeat extensin-like protein 1"/>
    <property type="match status" value="1"/>
</dbReference>
<feature type="domain" description="Leucine-rich repeat-containing N-terminal plant-type" evidence="12">
    <location>
        <begin position="64"/>
        <end position="97"/>
    </location>
</feature>
<evidence type="ECO:0000256" key="3">
    <source>
        <dbReference type="ARBA" id="ARBA00022525"/>
    </source>
</evidence>
<evidence type="ECO:0000313" key="13">
    <source>
        <dbReference type="EMBL" id="KAJ8494172.1"/>
    </source>
</evidence>
<dbReference type="PANTHER" id="PTHR32093:SF107">
    <property type="entry name" value="OS01G0594300 PROTEIN"/>
    <property type="match status" value="1"/>
</dbReference>
<evidence type="ECO:0000256" key="1">
    <source>
        <dbReference type="ARBA" id="ARBA00004191"/>
    </source>
</evidence>
<evidence type="ECO:0000256" key="6">
    <source>
        <dbReference type="ARBA" id="ARBA00022737"/>
    </source>
</evidence>
<organism evidence="13 14">
    <name type="scientific">Ensete ventricosum</name>
    <name type="common">Abyssinian banana</name>
    <name type="synonym">Musa ensete</name>
    <dbReference type="NCBI Taxonomy" id="4639"/>
    <lineage>
        <taxon>Eukaryota</taxon>
        <taxon>Viridiplantae</taxon>
        <taxon>Streptophyta</taxon>
        <taxon>Embryophyta</taxon>
        <taxon>Tracheophyta</taxon>
        <taxon>Spermatophyta</taxon>
        <taxon>Magnoliopsida</taxon>
        <taxon>Liliopsida</taxon>
        <taxon>Zingiberales</taxon>
        <taxon>Musaceae</taxon>
        <taxon>Ensete</taxon>
    </lineage>
</organism>
<feature type="chain" id="PRO_5043350427" description="Cell wall hydroxyproline-rich glycoprotein" evidence="11">
    <location>
        <begin position="28"/>
        <end position="473"/>
    </location>
</feature>
<evidence type="ECO:0000256" key="10">
    <source>
        <dbReference type="ARBA" id="ARBA00041871"/>
    </source>
</evidence>
<comment type="caution">
    <text evidence="13">The sequence shown here is derived from an EMBL/GenBank/DDBJ whole genome shotgun (WGS) entry which is preliminary data.</text>
</comment>
<comment type="subcellular location">
    <subcellularLocation>
        <location evidence="1">Secreted</location>
        <location evidence="1">Cell wall</location>
    </subcellularLocation>
</comment>
<feature type="signal peptide" evidence="11">
    <location>
        <begin position="1"/>
        <end position="27"/>
    </location>
</feature>
<keyword evidence="8" id="KW-0379">Hydroxylation</keyword>
<evidence type="ECO:0000256" key="9">
    <source>
        <dbReference type="ARBA" id="ARBA00023316"/>
    </source>
</evidence>
<dbReference type="Gene3D" id="3.80.10.10">
    <property type="entry name" value="Ribonuclease Inhibitor"/>
    <property type="match status" value="1"/>
</dbReference>
<evidence type="ECO:0000256" key="2">
    <source>
        <dbReference type="ARBA" id="ARBA00022512"/>
    </source>
</evidence>
<dbReference type="SUPFAM" id="SSF52058">
    <property type="entry name" value="L domain-like"/>
    <property type="match status" value="1"/>
</dbReference>
<evidence type="ECO:0000256" key="11">
    <source>
        <dbReference type="SAM" id="SignalP"/>
    </source>
</evidence>
<accession>A0AAV8RER4</accession>
<evidence type="ECO:0000256" key="5">
    <source>
        <dbReference type="ARBA" id="ARBA00022729"/>
    </source>
</evidence>
<dbReference type="Pfam" id="PF08263">
    <property type="entry name" value="LRRNT_2"/>
    <property type="match status" value="1"/>
</dbReference>
<keyword evidence="2" id="KW-0134">Cell wall</keyword>
<keyword evidence="4" id="KW-0433">Leucine-rich repeat</keyword>
<dbReference type="GO" id="GO:0071555">
    <property type="term" value="P:cell wall organization"/>
    <property type="evidence" value="ECO:0007669"/>
    <property type="project" value="UniProtKB-KW"/>
</dbReference>
<evidence type="ECO:0000313" key="14">
    <source>
        <dbReference type="Proteomes" id="UP001222027"/>
    </source>
</evidence>
<keyword evidence="9" id="KW-0961">Cell wall biogenesis/degradation</keyword>
<evidence type="ECO:0000259" key="12">
    <source>
        <dbReference type="Pfam" id="PF08263"/>
    </source>
</evidence>
<dbReference type="EMBL" id="JAQQAF010000004">
    <property type="protein sequence ID" value="KAJ8494172.1"/>
    <property type="molecule type" value="Genomic_DNA"/>
</dbReference>
<name>A0AAV8RER4_ENSVE</name>